<feature type="transmembrane region" description="Helical" evidence="2">
    <location>
        <begin position="793"/>
        <end position="814"/>
    </location>
</feature>
<dbReference type="EMBL" id="CP119921">
    <property type="protein sequence ID" value="WFD16989.1"/>
    <property type="molecule type" value="Genomic_DNA"/>
</dbReference>
<evidence type="ECO:0000259" key="5">
    <source>
        <dbReference type="Pfam" id="PF10355"/>
    </source>
</evidence>
<evidence type="ECO:0000256" key="1">
    <source>
        <dbReference type="SAM" id="MobiDB-lite"/>
    </source>
</evidence>
<feature type="transmembrane region" description="Helical" evidence="2">
    <location>
        <begin position="755"/>
        <end position="773"/>
    </location>
</feature>
<keyword evidence="2" id="KW-0812">Transmembrane</keyword>
<keyword evidence="2" id="KW-1133">Transmembrane helix</keyword>
<feature type="domain" description="Protein YTP1-like C-terminal" evidence="5">
    <location>
        <begin position="516"/>
        <end position="815"/>
    </location>
</feature>
<feature type="compositionally biased region" description="Basic and acidic residues" evidence="1">
    <location>
        <begin position="107"/>
        <end position="120"/>
    </location>
</feature>
<dbReference type="Proteomes" id="UP001217582">
    <property type="component" value="Chromosome 6"/>
</dbReference>
<dbReference type="Pfam" id="PF10355">
    <property type="entry name" value="Ytp1"/>
    <property type="match status" value="1"/>
</dbReference>
<evidence type="ECO:0000256" key="3">
    <source>
        <dbReference type="SAM" id="SignalP"/>
    </source>
</evidence>
<organism evidence="6 7">
    <name type="scientific">Malassezia arunalokei</name>
    <dbReference type="NCBI Taxonomy" id="1514897"/>
    <lineage>
        <taxon>Eukaryota</taxon>
        <taxon>Fungi</taxon>
        <taxon>Dikarya</taxon>
        <taxon>Basidiomycota</taxon>
        <taxon>Ustilaginomycotina</taxon>
        <taxon>Malasseziomycetes</taxon>
        <taxon>Malasseziales</taxon>
        <taxon>Malasseziaceae</taxon>
        <taxon>Malassezia</taxon>
    </lineage>
</organism>
<evidence type="ECO:0000256" key="2">
    <source>
        <dbReference type="SAM" id="Phobius"/>
    </source>
</evidence>
<feature type="transmembrane region" description="Helical" evidence="2">
    <location>
        <begin position="548"/>
        <end position="570"/>
    </location>
</feature>
<dbReference type="InterPro" id="IPR018827">
    <property type="entry name" value="YTP1_C"/>
</dbReference>
<proteinExistence type="predicted"/>
<dbReference type="AlphaFoldDB" id="A0AAJ6CKV0"/>
<dbReference type="PANTHER" id="PTHR31685:SF3">
    <property type="entry name" value="INTEGRAL MEMBRANE PROTEIN (AFU_ORTHOLOGUE AFUA_6G12730)"/>
    <property type="match status" value="1"/>
</dbReference>
<feature type="domain" description="DUF2427" evidence="4">
    <location>
        <begin position="286"/>
        <end position="370"/>
    </location>
</feature>
<feature type="transmembrane region" description="Helical" evidence="2">
    <location>
        <begin position="629"/>
        <end position="648"/>
    </location>
</feature>
<dbReference type="Pfam" id="PF10348">
    <property type="entry name" value="DUF2427"/>
    <property type="match status" value="1"/>
</dbReference>
<feature type="signal peptide" evidence="3">
    <location>
        <begin position="1"/>
        <end position="39"/>
    </location>
</feature>
<feature type="compositionally biased region" description="Basic and acidic residues" evidence="1">
    <location>
        <begin position="46"/>
        <end position="55"/>
    </location>
</feature>
<keyword evidence="3" id="KW-0732">Signal</keyword>
<evidence type="ECO:0000259" key="4">
    <source>
        <dbReference type="Pfam" id="PF10348"/>
    </source>
</evidence>
<feature type="transmembrane region" description="Helical" evidence="2">
    <location>
        <begin position="362"/>
        <end position="385"/>
    </location>
</feature>
<accession>A0AAJ6CKV0</accession>
<feature type="region of interest" description="Disordered" evidence="1">
    <location>
        <begin position="45"/>
        <end position="65"/>
    </location>
</feature>
<reference evidence="6 7" key="1">
    <citation type="submission" date="2023-03" db="EMBL/GenBank/DDBJ databases">
        <title>Mating type loci evolution in Malassezia.</title>
        <authorList>
            <person name="Coelho M.A."/>
        </authorList>
    </citation>
    <scope>NUCLEOTIDE SEQUENCE [LARGE SCALE GENOMIC DNA]</scope>
    <source>
        <strain evidence="6 7">CBS 13387</strain>
    </source>
</reference>
<sequence>MRGLPGSHASRHASARVKVYLIVPLCFAIFLLCMSSVSASPTGIMEGRHDGHDDETPVSSFTSTQTAASLSISRNPAAHSSTARLPLSSVSSVAPSSSRAPVSLTTHDAEHGHSHDHGHESSSFSYDSITPEQWPAFCSVPTLADKWANTDMKDCIAADQIDHPIGADVAGWGLYPSPRINHTNLHAHAHGTDPIMENLNETRLFIRKGAVPLSYVEWDFASGLGRLSELRRFVSVDAERIQAMWPNRSVIGASGGYWRTLGDIDYHVTWNTLRDDIKWRTSDGVAEPARQKGIAIFSATLFIVACFILLPAVLCLQTAHSTLVPLFSLLYLALLTTSLFFGRLYFALTPELYPPSALPGLVIAYFLLSMICFGLPAAKLVLLIVPLVRGRLRSWNDLRSLMRVLTQGSSPGLYDREESFPMSMSHSAVNTDAELTDPVLSTAPDAAESSHGFSVLDQEREPGAPLLDSPVSAEDDKSIPIPMRRPYERFVHRFPRMSFTLSMIYTTVSRGLVPLAFVIVYVAIAIYTGSCRRAYKNVCLAHGIKGAIFFWYGVLTFARYLGAFGEYGWAWNKRPTPENTTHSRAAFWRRNMPSAEFVESLVIFLYGISNTWLERLGAKPGDPYTIKQIQHISIAVMFWFIGLIGMALESNKVRNILGYAVVHTHPAATPARANEDEVEAQAQPPSYVQSFNPFPSLVIGVTGVAMAAHHQDYVYEVQIHILWGEMLAAFALFRWLTYFFLWLRPPVSTLPSRPPTEALASFALCCGGLLFMLSNEEVSFAAMRADYADVMAVLNLAISLIALVFCWSFCLMVIKAWAFKRDAQWREPVVFHTRPLDTNEPFAKEQVFAVSDDVSD</sequence>
<dbReference type="InterPro" id="IPR018825">
    <property type="entry name" value="DUF2427"/>
</dbReference>
<feature type="transmembrane region" description="Helical" evidence="2">
    <location>
        <begin position="503"/>
        <end position="528"/>
    </location>
</feature>
<keyword evidence="7" id="KW-1185">Reference proteome</keyword>
<feature type="chain" id="PRO_5042555607" evidence="3">
    <location>
        <begin position="40"/>
        <end position="856"/>
    </location>
</feature>
<feature type="compositionally biased region" description="Low complexity" evidence="1">
    <location>
        <begin position="83"/>
        <end position="104"/>
    </location>
</feature>
<dbReference type="PANTHER" id="PTHR31685">
    <property type="entry name" value="INTEGRAL MEMBRANE PROTEIN (AFU_ORTHOLOGUE AFUA_6G12730)-RELATED"/>
    <property type="match status" value="1"/>
</dbReference>
<feature type="transmembrane region" description="Helical" evidence="2">
    <location>
        <begin position="591"/>
        <end position="609"/>
    </location>
</feature>
<feature type="transmembrane region" description="Helical" evidence="2">
    <location>
        <begin position="294"/>
        <end position="316"/>
    </location>
</feature>
<evidence type="ECO:0000313" key="6">
    <source>
        <dbReference type="EMBL" id="WFD16989.1"/>
    </source>
</evidence>
<feature type="transmembrane region" description="Helical" evidence="2">
    <location>
        <begin position="323"/>
        <end position="342"/>
    </location>
</feature>
<feature type="region of interest" description="Disordered" evidence="1">
    <location>
        <begin position="81"/>
        <end position="125"/>
    </location>
</feature>
<protein>
    <submittedName>
        <fullName evidence="6">Uncharacterized protein</fullName>
    </submittedName>
</protein>
<keyword evidence="2" id="KW-0472">Membrane</keyword>
<name>A0AAJ6CKV0_9BASI</name>
<evidence type="ECO:0000313" key="7">
    <source>
        <dbReference type="Proteomes" id="UP001217582"/>
    </source>
</evidence>
<feature type="transmembrane region" description="Helical" evidence="2">
    <location>
        <begin position="721"/>
        <end position="743"/>
    </location>
</feature>
<gene>
    <name evidence="6" type="ORF">MARU1_003034</name>
</gene>